<evidence type="ECO:0000313" key="19">
    <source>
        <dbReference type="EMBL" id="ORE87009.1"/>
    </source>
</evidence>
<evidence type="ECO:0000256" key="1">
    <source>
        <dbReference type="ARBA" id="ARBA00001920"/>
    </source>
</evidence>
<dbReference type="InterPro" id="IPR019811">
    <property type="entry name" value="HDH_CS"/>
</dbReference>
<reference evidence="19 20" key="1">
    <citation type="submission" date="2013-04" db="EMBL/GenBank/DDBJ databases">
        <title>Oceanococcus atlanticus 22II-S10r2 Genome Sequencing.</title>
        <authorList>
            <person name="Lai Q."/>
            <person name="Li G."/>
            <person name="Shao Z."/>
        </authorList>
    </citation>
    <scope>NUCLEOTIDE SEQUENCE [LARGE SCALE GENOMIC DNA]</scope>
    <source>
        <strain evidence="19 20">22II-S10r2</strain>
    </source>
</reference>
<evidence type="ECO:0000256" key="14">
    <source>
        <dbReference type="ARBA" id="ARBA00049031"/>
    </source>
</evidence>
<protein>
    <recommendedName>
        <fullName evidence="6">Homoserine dehydrogenase</fullName>
        <ecNumber evidence="5">1.1.1.3</ecNumber>
    </recommendedName>
</protein>
<comment type="catalytic activity">
    <reaction evidence="14">
        <text>L-homoserine + NAD(+) = L-aspartate 4-semialdehyde + NADH + H(+)</text>
        <dbReference type="Rhea" id="RHEA:15757"/>
        <dbReference type="ChEBI" id="CHEBI:15378"/>
        <dbReference type="ChEBI" id="CHEBI:57476"/>
        <dbReference type="ChEBI" id="CHEBI:57540"/>
        <dbReference type="ChEBI" id="CHEBI:57945"/>
        <dbReference type="ChEBI" id="CHEBI:537519"/>
        <dbReference type="EC" id="1.1.1.3"/>
    </reaction>
    <physiologicalReaction direction="right-to-left" evidence="14">
        <dbReference type="Rhea" id="RHEA:15759"/>
    </physiologicalReaction>
</comment>
<evidence type="ECO:0000256" key="3">
    <source>
        <dbReference type="ARBA" id="ARBA00005062"/>
    </source>
</evidence>
<dbReference type="EMBL" id="AQQV01000002">
    <property type="protein sequence ID" value="ORE87009.1"/>
    <property type="molecule type" value="Genomic_DNA"/>
</dbReference>
<proteinExistence type="inferred from homology"/>
<dbReference type="GO" id="GO:0050661">
    <property type="term" value="F:NADP binding"/>
    <property type="evidence" value="ECO:0007669"/>
    <property type="project" value="InterPro"/>
</dbReference>
<keyword evidence="8" id="KW-0791">Threonine biosynthesis</keyword>
<comment type="cofactor">
    <cofactor evidence="1">
        <name>a metal cation</name>
        <dbReference type="ChEBI" id="CHEBI:25213"/>
    </cofactor>
</comment>
<dbReference type="GO" id="GO:0009088">
    <property type="term" value="P:threonine biosynthetic process"/>
    <property type="evidence" value="ECO:0007669"/>
    <property type="project" value="UniProtKB-UniPathway"/>
</dbReference>
<evidence type="ECO:0000256" key="17">
    <source>
        <dbReference type="RuleBase" id="RU004171"/>
    </source>
</evidence>
<feature type="binding site" evidence="16">
    <location>
        <begin position="8"/>
        <end position="15"/>
    </location>
    <ligand>
        <name>NADP(+)</name>
        <dbReference type="ChEBI" id="CHEBI:58349"/>
    </ligand>
</feature>
<accession>A0A1Y1SDG8</accession>
<keyword evidence="10 16" id="KW-0521">NADP</keyword>
<dbReference type="CDD" id="cd04881">
    <property type="entry name" value="ACT_HSDH-Hom"/>
    <property type="match status" value="1"/>
</dbReference>
<evidence type="ECO:0000256" key="16">
    <source>
        <dbReference type="PIRSR" id="PIRSR000098-2"/>
    </source>
</evidence>
<evidence type="ECO:0000259" key="18">
    <source>
        <dbReference type="PROSITE" id="PS51671"/>
    </source>
</evidence>
<evidence type="ECO:0000256" key="13">
    <source>
        <dbReference type="ARBA" id="ARBA00023167"/>
    </source>
</evidence>
<dbReference type="GO" id="GO:0046872">
    <property type="term" value="F:metal ion binding"/>
    <property type="evidence" value="ECO:0007669"/>
    <property type="project" value="UniProtKB-KW"/>
</dbReference>
<dbReference type="SUPFAM" id="SSF51735">
    <property type="entry name" value="NAD(P)-binding Rossmann-fold domains"/>
    <property type="match status" value="1"/>
</dbReference>
<keyword evidence="11 19" id="KW-0560">Oxidoreductase</keyword>
<dbReference type="STRING" id="1317117.ATO7_08217"/>
<keyword evidence="13" id="KW-0486">Methionine biosynthesis</keyword>
<keyword evidence="7" id="KW-0028">Amino-acid biosynthesis</keyword>
<dbReference type="SUPFAM" id="SSF55021">
    <property type="entry name" value="ACT-like"/>
    <property type="match status" value="1"/>
</dbReference>
<dbReference type="InterPro" id="IPR001342">
    <property type="entry name" value="HDH_cat"/>
</dbReference>
<evidence type="ECO:0000256" key="5">
    <source>
        <dbReference type="ARBA" id="ARBA00013213"/>
    </source>
</evidence>
<dbReference type="NCBIfam" id="NF004976">
    <property type="entry name" value="PRK06349.1"/>
    <property type="match status" value="1"/>
</dbReference>
<dbReference type="Gene3D" id="3.40.50.720">
    <property type="entry name" value="NAD(P)-binding Rossmann-like Domain"/>
    <property type="match status" value="1"/>
</dbReference>
<feature type="domain" description="ACT" evidence="18">
    <location>
        <begin position="344"/>
        <end position="416"/>
    </location>
</feature>
<evidence type="ECO:0000313" key="20">
    <source>
        <dbReference type="Proteomes" id="UP000192342"/>
    </source>
</evidence>
<evidence type="ECO:0000256" key="11">
    <source>
        <dbReference type="ARBA" id="ARBA00023002"/>
    </source>
</evidence>
<dbReference type="Pfam" id="PF03447">
    <property type="entry name" value="NAD_binding_3"/>
    <property type="match status" value="1"/>
</dbReference>
<comment type="pathway">
    <text evidence="3">Amino-acid biosynthesis; L-methionine biosynthesis via de novo pathway; L-homoserine from L-aspartate: step 3/3.</text>
</comment>
<evidence type="ECO:0000256" key="6">
    <source>
        <dbReference type="ARBA" id="ARBA00013376"/>
    </source>
</evidence>
<dbReference type="GO" id="GO:0009086">
    <property type="term" value="P:methionine biosynthetic process"/>
    <property type="evidence" value="ECO:0007669"/>
    <property type="project" value="UniProtKB-KW"/>
</dbReference>
<name>A0A1Y1SDG8_9GAMM</name>
<comment type="similarity">
    <text evidence="4 17">Belongs to the homoserine dehydrogenase family.</text>
</comment>
<dbReference type="UniPathway" id="UPA00051">
    <property type="reaction ID" value="UER00465"/>
</dbReference>
<dbReference type="AlphaFoldDB" id="A0A1Y1SDG8"/>
<dbReference type="PANTHER" id="PTHR43331">
    <property type="entry name" value="HOMOSERINE DEHYDROGENASE"/>
    <property type="match status" value="1"/>
</dbReference>
<evidence type="ECO:0000256" key="2">
    <source>
        <dbReference type="ARBA" id="ARBA00005056"/>
    </source>
</evidence>
<dbReference type="InterPro" id="IPR045865">
    <property type="entry name" value="ACT-like_dom_sf"/>
</dbReference>
<dbReference type="UniPathway" id="UPA00050">
    <property type="reaction ID" value="UER00063"/>
</dbReference>
<dbReference type="PANTHER" id="PTHR43331:SF1">
    <property type="entry name" value="HOMOSERINE DEHYDROGENASE"/>
    <property type="match status" value="1"/>
</dbReference>
<dbReference type="Gene3D" id="3.30.70.260">
    <property type="match status" value="1"/>
</dbReference>
<dbReference type="PROSITE" id="PS01042">
    <property type="entry name" value="HOMOSER_DHGENASE"/>
    <property type="match status" value="1"/>
</dbReference>
<dbReference type="InterPro" id="IPR036291">
    <property type="entry name" value="NAD(P)-bd_dom_sf"/>
</dbReference>
<dbReference type="OrthoDB" id="9808167at2"/>
<evidence type="ECO:0000256" key="7">
    <source>
        <dbReference type="ARBA" id="ARBA00022605"/>
    </source>
</evidence>
<keyword evidence="9" id="KW-0479">Metal-binding</keyword>
<feature type="active site" description="Proton donor" evidence="15">
    <location>
        <position position="204"/>
    </location>
</feature>
<dbReference type="FunFam" id="3.40.50.720:FF:000062">
    <property type="entry name" value="Homoserine dehydrogenase"/>
    <property type="match status" value="1"/>
</dbReference>
<evidence type="ECO:0000256" key="10">
    <source>
        <dbReference type="ARBA" id="ARBA00022857"/>
    </source>
</evidence>
<comment type="caution">
    <text evidence="19">The sequence shown here is derived from an EMBL/GenBank/DDBJ whole genome shotgun (WGS) entry which is preliminary data.</text>
</comment>
<dbReference type="Gene3D" id="3.30.360.10">
    <property type="entry name" value="Dihydrodipicolinate Reductase, domain 2"/>
    <property type="match status" value="1"/>
</dbReference>
<keyword evidence="12" id="KW-0520">NAD</keyword>
<evidence type="ECO:0000256" key="9">
    <source>
        <dbReference type="ARBA" id="ARBA00022723"/>
    </source>
</evidence>
<comment type="pathway">
    <text evidence="2">Amino-acid biosynthesis; L-threonine biosynthesis; L-threonine from L-aspartate: step 3/5.</text>
</comment>
<dbReference type="PIRSF" id="PIRSF000098">
    <property type="entry name" value="Homoser_dehydrog"/>
    <property type="match status" value="1"/>
</dbReference>
<evidence type="ECO:0000256" key="15">
    <source>
        <dbReference type="PIRSR" id="PIRSR000098-1"/>
    </source>
</evidence>
<evidence type="ECO:0000256" key="4">
    <source>
        <dbReference type="ARBA" id="ARBA00006753"/>
    </source>
</evidence>
<dbReference type="InterPro" id="IPR016204">
    <property type="entry name" value="HDH"/>
</dbReference>
<feature type="binding site" evidence="16">
    <location>
        <position position="189"/>
    </location>
    <ligand>
        <name>L-homoserine</name>
        <dbReference type="ChEBI" id="CHEBI:57476"/>
    </ligand>
</feature>
<dbReference type="EC" id="1.1.1.3" evidence="5"/>
<keyword evidence="20" id="KW-1185">Reference proteome</keyword>
<dbReference type="Proteomes" id="UP000192342">
    <property type="component" value="Unassembled WGS sequence"/>
</dbReference>
<organism evidence="19 20">
    <name type="scientific">Oceanococcus atlanticus</name>
    <dbReference type="NCBI Taxonomy" id="1317117"/>
    <lineage>
        <taxon>Bacteria</taxon>
        <taxon>Pseudomonadati</taxon>
        <taxon>Pseudomonadota</taxon>
        <taxon>Gammaproteobacteria</taxon>
        <taxon>Chromatiales</taxon>
        <taxon>Oceanococcaceae</taxon>
        <taxon>Oceanococcus</taxon>
    </lineage>
</organism>
<feature type="binding site" evidence="16">
    <location>
        <position position="104"/>
    </location>
    <ligand>
        <name>NADPH</name>
        <dbReference type="ChEBI" id="CHEBI:57783"/>
    </ligand>
</feature>
<dbReference type="InterPro" id="IPR005106">
    <property type="entry name" value="Asp/hSer_DH_NAD-bd"/>
</dbReference>
<dbReference type="Pfam" id="PF00742">
    <property type="entry name" value="Homoserine_dh"/>
    <property type="match status" value="1"/>
</dbReference>
<dbReference type="PROSITE" id="PS51671">
    <property type="entry name" value="ACT"/>
    <property type="match status" value="1"/>
</dbReference>
<evidence type="ECO:0000256" key="8">
    <source>
        <dbReference type="ARBA" id="ARBA00022697"/>
    </source>
</evidence>
<evidence type="ECO:0000256" key="12">
    <source>
        <dbReference type="ARBA" id="ARBA00023027"/>
    </source>
</evidence>
<dbReference type="SUPFAM" id="SSF55347">
    <property type="entry name" value="Glyceraldehyde-3-phosphate dehydrogenase-like, C-terminal domain"/>
    <property type="match status" value="1"/>
</dbReference>
<dbReference type="InterPro" id="IPR002912">
    <property type="entry name" value="ACT_dom"/>
</dbReference>
<dbReference type="RefSeq" id="WP_083561218.1">
    <property type="nucleotide sequence ID" value="NZ_AQQV01000002.1"/>
</dbReference>
<sequence length="424" mass="43867">MSLKIGLLGLGTVGAGTVKVLRENTDDITSRAGRPIEIVRAAVRDPALPRDCDLSGIELDSDADALVADPRIDVVVELMGGIGRARELVLAALANGKSVVTANKALIAEHGKEIFECAQAHGQVVAFEAAVAGGIPIIKALREGLVGNRIDQIAGIINGTTNFILSRMEADGADFAEVLAEAQAKGYAEADPTFDVEGIDAGHKLAILATLAFDIPLATDQLHTIGVGKVSAEDISFARELGYRIKHLAVARRSEAGVELRVEPTLVPKNAFVAKVDGVMNGVSISGNAVGTAGFYGPGAGALATASAVVADIVDVALGHAIAPPAMAQEVSFVPQSAVVSAHYLRMRVTDQSGVMKTISGILAGLDISIEAMVQKESSEGQAEVVLITHEVSTGAITQAMDELAACDAVHGGIVQMRLEHLSE</sequence>
<dbReference type="FunFam" id="3.30.360.10:FF:000005">
    <property type="entry name" value="Homoserine dehydrogenase"/>
    <property type="match status" value="1"/>
</dbReference>
<gene>
    <name evidence="19" type="ORF">ATO7_08217</name>
</gene>
<dbReference type="GO" id="GO:0004412">
    <property type="term" value="F:homoserine dehydrogenase activity"/>
    <property type="evidence" value="ECO:0007669"/>
    <property type="project" value="UniProtKB-EC"/>
</dbReference>
<dbReference type="Pfam" id="PF01842">
    <property type="entry name" value="ACT"/>
    <property type="match status" value="1"/>
</dbReference>